<organism evidence="1 2">
    <name type="scientific">Dictyobacter aurantiacus</name>
    <dbReference type="NCBI Taxonomy" id="1936993"/>
    <lineage>
        <taxon>Bacteria</taxon>
        <taxon>Bacillati</taxon>
        <taxon>Chloroflexota</taxon>
        <taxon>Ktedonobacteria</taxon>
        <taxon>Ktedonobacterales</taxon>
        <taxon>Dictyobacteraceae</taxon>
        <taxon>Dictyobacter</taxon>
    </lineage>
</organism>
<dbReference type="AlphaFoldDB" id="A0A401ZJH1"/>
<dbReference type="OrthoDB" id="9796085at2"/>
<dbReference type="InterPro" id="IPR037175">
    <property type="entry name" value="KFase_sf"/>
</dbReference>
<dbReference type="InterPro" id="IPR007325">
    <property type="entry name" value="KFase/CYL"/>
</dbReference>
<dbReference type="PANTHER" id="PTHR31118:SF32">
    <property type="entry name" value="KYNURENINE FORMAMIDASE"/>
    <property type="match status" value="1"/>
</dbReference>
<dbReference type="EMBL" id="BIFQ01000001">
    <property type="protein sequence ID" value="GCE07007.1"/>
    <property type="molecule type" value="Genomic_DNA"/>
</dbReference>
<accession>A0A401ZJH1</accession>
<sequence length="296" mass="32995">MDKRVQFDFVIEFTNGGGVQGQGFRLDIEGDDISDQELADSIIRDMRLLMVGRVSISNKQILMEPHKRTSTQPLASAAPRYVDLSHTIESGLITYKGLPAPLICDYLSREESRKQYAPGTTFQIGKIEMVTNTGTYLDCPFHRYEHGKDLSQVGVERLADLEGIVVRADYHAQMALDASFFRDKELRGRAVLVHTGWDAHWNSDAYFEYHPHLTEDAAQYLVECGVQLVGIDSVNIDDTSGGARPVHTTLLGAEVLIVEHLCNLDQLPDEGFRFSALPPKFKGAGTFPVRAVARIE</sequence>
<dbReference type="PANTHER" id="PTHR31118">
    <property type="entry name" value="CYCLASE-LIKE PROTEIN 2"/>
    <property type="match status" value="1"/>
</dbReference>
<dbReference type="Gene3D" id="3.50.30.50">
    <property type="entry name" value="Putative cyclase"/>
    <property type="match status" value="1"/>
</dbReference>
<keyword evidence="2" id="KW-1185">Reference proteome</keyword>
<dbReference type="GO" id="GO:0019441">
    <property type="term" value="P:L-tryptophan catabolic process to kynurenine"/>
    <property type="evidence" value="ECO:0007669"/>
    <property type="project" value="InterPro"/>
</dbReference>
<name>A0A401ZJH1_9CHLR</name>
<protein>
    <recommendedName>
        <fullName evidence="3">Cyclase</fullName>
    </recommendedName>
</protein>
<dbReference type="Proteomes" id="UP000287224">
    <property type="component" value="Unassembled WGS sequence"/>
</dbReference>
<dbReference type="RefSeq" id="WP_126597931.1">
    <property type="nucleotide sequence ID" value="NZ_BIFQ01000001.1"/>
</dbReference>
<dbReference type="SUPFAM" id="SSF102198">
    <property type="entry name" value="Putative cyclase"/>
    <property type="match status" value="1"/>
</dbReference>
<reference evidence="2" key="1">
    <citation type="submission" date="2018-12" db="EMBL/GenBank/DDBJ databases">
        <title>Tengunoibacter tsumagoiensis gen. nov., sp. nov., Dictyobacter kobayashii sp. nov., D. alpinus sp. nov., and D. joshuensis sp. nov. and description of Dictyobacteraceae fam. nov. within the order Ktedonobacterales isolated from Tengu-no-mugimeshi.</title>
        <authorList>
            <person name="Wang C.M."/>
            <person name="Zheng Y."/>
            <person name="Sakai Y."/>
            <person name="Toyoda A."/>
            <person name="Minakuchi Y."/>
            <person name="Abe K."/>
            <person name="Yokota A."/>
            <person name="Yabe S."/>
        </authorList>
    </citation>
    <scope>NUCLEOTIDE SEQUENCE [LARGE SCALE GENOMIC DNA]</scope>
    <source>
        <strain evidence="2">S-27</strain>
    </source>
</reference>
<proteinExistence type="predicted"/>
<dbReference type="Pfam" id="PF04199">
    <property type="entry name" value="Cyclase"/>
    <property type="match status" value="1"/>
</dbReference>
<gene>
    <name evidence="1" type="ORF">KDAU_43360</name>
</gene>
<evidence type="ECO:0000313" key="1">
    <source>
        <dbReference type="EMBL" id="GCE07007.1"/>
    </source>
</evidence>
<dbReference type="GO" id="GO:0004061">
    <property type="term" value="F:arylformamidase activity"/>
    <property type="evidence" value="ECO:0007669"/>
    <property type="project" value="InterPro"/>
</dbReference>
<comment type="caution">
    <text evidence="1">The sequence shown here is derived from an EMBL/GenBank/DDBJ whole genome shotgun (WGS) entry which is preliminary data.</text>
</comment>
<evidence type="ECO:0008006" key="3">
    <source>
        <dbReference type="Google" id="ProtNLM"/>
    </source>
</evidence>
<evidence type="ECO:0000313" key="2">
    <source>
        <dbReference type="Proteomes" id="UP000287224"/>
    </source>
</evidence>